<protein>
    <submittedName>
        <fullName evidence="1">Uncharacterized protein</fullName>
    </submittedName>
</protein>
<reference evidence="1" key="1">
    <citation type="journal article" date="2015" name="Nature">
        <title>Complex archaea that bridge the gap between prokaryotes and eukaryotes.</title>
        <authorList>
            <person name="Spang A."/>
            <person name="Saw J.H."/>
            <person name="Jorgensen S.L."/>
            <person name="Zaremba-Niedzwiedzka K."/>
            <person name="Martijn J."/>
            <person name="Lind A.E."/>
            <person name="van Eijk R."/>
            <person name="Schleper C."/>
            <person name="Guy L."/>
            <person name="Ettema T.J."/>
        </authorList>
    </citation>
    <scope>NUCLEOTIDE SEQUENCE</scope>
</reference>
<gene>
    <name evidence="1" type="ORF">LCGC14_2755020</name>
</gene>
<comment type="caution">
    <text evidence="1">The sequence shown here is derived from an EMBL/GenBank/DDBJ whole genome shotgun (WGS) entry which is preliminary data.</text>
</comment>
<dbReference type="EMBL" id="LAZR01050481">
    <property type="protein sequence ID" value="KKK87260.1"/>
    <property type="molecule type" value="Genomic_DNA"/>
</dbReference>
<sequence length="143" mass="16699">MDNTTIQTFQAHLADDYERYHTSVYLPDYIEEAAEDFLPLGGVDLLLSNFYWRKREEKRLPRAIRMPKAYQIVDVTLVEATKAVFRVCIRFPWTARNLSDSKRFDMQLVLEGDGEVVTAQLLRASRAVDKYVEEGEYEQEPTD</sequence>
<evidence type="ECO:0000313" key="1">
    <source>
        <dbReference type="EMBL" id="KKK87260.1"/>
    </source>
</evidence>
<dbReference type="AlphaFoldDB" id="A0A0F8ZMP0"/>
<organism evidence="1">
    <name type="scientific">marine sediment metagenome</name>
    <dbReference type="NCBI Taxonomy" id="412755"/>
    <lineage>
        <taxon>unclassified sequences</taxon>
        <taxon>metagenomes</taxon>
        <taxon>ecological metagenomes</taxon>
    </lineage>
</organism>
<name>A0A0F8ZMP0_9ZZZZ</name>
<accession>A0A0F8ZMP0</accession>
<proteinExistence type="predicted"/>